<evidence type="ECO:0000313" key="13">
    <source>
        <dbReference type="Proteomes" id="UP001597393"/>
    </source>
</evidence>
<evidence type="ECO:0000256" key="11">
    <source>
        <dbReference type="SAM" id="MobiDB-lite"/>
    </source>
</evidence>
<evidence type="ECO:0000256" key="2">
    <source>
        <dbReference type="ARBA" id="ARBA00008445"/>
    </source>
</evidence>
<evidence type="ECO:0000256" key="3">
    <source>
        <dbReference type="ARBA" id="ARBA00022448"/>
    </source>
</evidence>
<feature type="transmembrane region" description="Helical" evidence="10">
    <location>
        <begin position="55"/>
        <end position="72"/>
    </location>
</feature>
<comment type="subcellular location">
    <subcellularLocation>
        <location evidence="1 10">Cell membrane</location>
        <topology evidence="1 10">Multi-pass membrane protein</topology>
    </subcellularLocation>
</comment>
<accession>A0ABW5NQ95</accession>
<evidence type="ECO:0000256" key="5">
    <source>
        <dbReference type="ARBA" id="ARBA00022692"/>
    </source>
</evidence>
<keyword evidence="4 10" id="KW-1003">Cell membrane</keyword>
<feature type="compositionally biased region" description="Low complexity" evidence="11">
    <location>
        <begin position="104"/>
        <end position="118"/>
    </location>
</feature>
<dbReference type="Pfam" id="PF03840">
    <property type="entry name" value="SecG"/>
    <property type="match status" value="1"/>
</dbReference>
<name>A0ABW5NQ95_9SPHI</name>
<protein>
    <recommendedName>
        <fullName evidence="10">Protein-export membrane protein SecG</fullName>
    </recommendedName>
</protein>
<keyword evidence="3 10" id="KW-0813">Transport</keyword>
<keyword evidence="7 10" id="KW-1133">Transmembrane helix</keyword>
<dbReference type="RefSeq" id="WP_380870145.1">
    <property type="nucleotide sequence ID" value="NZ_JBHUMA010000007.1"/>
</dbReference>
<evidence type="ECO:0000256" key="9">
    <source>
        <dbReference type="ARBA" id="ARBA00023136"/>
    </source>
</evidence>
<dbReference type="PANTHER" id="PTHR34182">
    <property type="entry name" value="PROTEIN-EXPORT MEMBRANE PROTEIN SECG"/>
    <property type="match status" value="1"/>
</dbReference>
<keyword evidence="9 10" id="KW-0472">Membrane</keyword>
<gene>
    <name evidence="12" type="primary">secG</name>
    <name evidence="12" type="ORF">ACFSQ3_13710</name>
</gene>
<reference evidence="13" key="1">
    <citation type="journal article" date="2019" name="Int. J. Syst. Evol. Microbiol.">
        <title>The Global Catalogue of Microorganisms (GCM) 10K type strain sequencing project: providing services to taxonomists for standard genome sequencing and annotation.</title>
        <authorList>
            <consortium name="The Broad Institute Genomics Platform"/>
            <consortium name="The Broad Institute Genome Sequencing Center for Infectious Disease"/>
            <person name="Wu L."/>
            <person name="Ma J."/>
        </authorList>
    </citation>
    <scope>NUCLEOTIDE SEQUENCE [LARGE SCALE GENOMIC DNA]</scope>
    <source>
        <strain evidence="13">KCTC 42248</strain>
    </source>
</reference>
<dbReference type="PANTHER" id="PTHR34182:SF1">
    <property type="entry name" value="PROTEIN-EXPORT MEMBRANE PROTEIN SECG"/>
    <property type="match status" value="1"/>
</dbReference>
<dbReference type="NCBIfam" id="TIGR00810">
    <property type="entry name" value="secG"/>
    <property type="match status" value="1"/>
</dbReference>
<dbReference type="Proteomes" id="UP001597393">
    <property type="component" value="Unassembled WGS sequence"/>
</dbReference>
<evidence type="ECO:0000256" key="10">
    <source>
        <dbReference type="RuleBase" id="RU365087"/>
    </source>
</evidence>
<keyword evidence="5 10" id="KW-0812">Transmembrane</keyword>
<dbReference type="PRINTS" id="PR01651">
    <property type="entry name" value="SECGEXPORT"/>
</dbReference>
<keyword evidence="13" id="KW-1185">Reference proteome</keyword>
<keyword evidence="8 10" id="KW-0811">Translocation</keyword>
<organism evidence="12 13">
    <name type="scientific">Sphingobacterium corticis</name>
    <dbReference type="NCBI Taxonomy" id="1812823"/>
    <lineage>
        <taxon>Bacteria</taxon>
        <taxon>Pseudomonadati</taxon>
        <taxon>Bacteroidota</taxon>
        <taxon>Sphingobacteriia</taxon>
        <taxon>Sphingobacteriales</taxon>
        <taxon>Sphingobacteriaceae</taxon>
        <taxon>Sphingobacterium</taxon>
    </lineage>
</organism>
<evidence type="ECO:0000256" key="4">
    <source>
        <dbReference type="ARBA" id="ARBA00022475"/>
    </source>
</evidence>
<comment type="caution">
    <text evidence="12">The sequence shown here is derived from an EMBL/GenBank/DDBJ whole genome shotgun (WGS) entry which is preliminary data.</text>
</comment>
<evidence type="ECO:0000256" key="6">
    <source>
        <dbReference type="ARBA" id="ARBA00022927"/>
    </source>
</evidence>
<comment type="function">
    <text evidence="10">Involved in protein export. Participates in an early event of protein translocation.</text>
</comment>
<dbReference type="InterPro" id="IPR004692">
    <property type="entry name" value="SecG"/>
</dbReference>
<comment type="caution">
    <text evidence="10">Lacks conserved residue(s) required for the propagation of feature annotation.</text>
</comment>
<evidence type="ECO:0000256" key="8">
    <source>
        <dbReference type="ARBA" id="ARBA00023010"/>
    </source>
</evidence>
<sequence length="124" mass="12432">MGTLFIILIVLASVLLGLIVLIQNPKGGGLSSGFAGGSNLMGVQRTGDFLEKGTWTLAIALMVFCLALNMVGTEGAGSPDRLNDQLEAPVQNNPGLNLPGTQGPASSAPAPEATAPTAGDTSAN</sequence>
<dbReference type="EMBL" id="JBHUMA010000007">
    <property type="protein sequence ID" value="MFD2600007.1"/>
    <property type="molecule type" value="Genomic_DNA"/>
</dbReference>
<proteinExistence type="inferred from homology"/>
<evidence type="ECO:0000313" key="12">
    <source>
        <dbReference type="EMBL" id="MFD2600007.1"/>
    </source>
</evidence>
<comment type="similarity">
    <text evidence="2 10">Belongs to the SecG family.</text>
</comment>
<evidence type="ECO:0000256" key="1">
    <source>
        <dbReference type="ARBA" id="ARBA00004651"/>
    </source>
</evidence>
<evidence type="ECO:0000256" key="7">
    <source>
        <dbReference type="ARBA" id="ARBA00022989"/>
    </source>
</evidence>
<keyword evidence="6 10" id="KW-0653">Protein transport</keyword>
<feature type="region of interest" description="Disordered" evidence="11">
    <location>
        <begin position="76"/>
        <end position="124"/>
    </location>
</feature>